<name>F0SK01_RUBBR</name>
<feature type="region of interest" description="Disordered" evidence="1">
    <location>
        <begin position="111"/>
        <end position="137"/>
    </location>
</feature>
<protein>
    <submittedName>
        <fullName evidence="2">Uncharacterized protein</fullName>
    </submittedName>
</protein>
<dbReference type="KEGG" id="pbs:Plabr_1072"/>
<dbReference type="Proteomes" id="UP000006860">
    <property type="component" value="Chromosome"/>
</dbReference>
<feature type="compositionally biased region" description="Polar residues" evidence="1">
    <location>
        <begin position="1"/>
        <end position="10"/>
    </location>
</feature>
<proteinExistence type="predicted"/>
<dbReference type="STRING" id="756272.Plabr_1072"/>
<dbReference type="AlphaFoldDB" id="F0SK01"/>
<evidence type="ECO:0000313" key="3">
    <source>
        <dbReference type="Proteomes" id="UP000006860"/>
    </source>
</evidence>
<dbReference type="HOGENOM" id="CLU_1395403_0_0_0"/>
<accession>F0SK01</accession>
<dbReference type="EMBL" id="CP002546">
    <property type="protein sequence ID" value="ADY58690.1"/>
    <property type="molecule type" value="Genomic_DNA"/>
</dbReference>
<keyword evidence="3" id="KW-1185">Reference proteome</keyword>
<feature type="region of interest" description="Disordered" evidence="1">
    <location>
        <begin position="1"/>
        <end position="57"/>
    </location>
</feature>
<reference evidence="3" key="1">
    <citation type="submission" date="2011-02" db="EMBL/GenBank/DDBJ databases">
        <title>The complete genome of Planctomyces brasiliensis DSM 5305.</title>
        <authorList>
            <person name="Lucas S."/>
            <person name="Copeland A."/>
            <person name="Lapidus A."/>
            <person name="Bruce D."/>
            <person name="Goodwin L."/>
            <person name="Pitluck S."/>
            <person name="Kyrpides N."/>
            <person name="Mavromatis K."/>
            <person name="Pagani I."/>
            <person name="Ivanova N."/>
            <person name="Ovchinnikova G."/>
            <person name="Lu M."/>
            <person name="Detter J.C."/>
            <person name="Han C."/>
            <person name="Land M."/>
            <person name="Hauser L."/>
            <person name="Markowitz V."/>
            <person name="Cheng J.-F."/>
            <person name="Hugenholtz P."/>
            <person name="Woyke T."/>
            <person name="Wu D."/>
            <person name="Tindall B."/>
            <person name="Pomrenke H.G."/>
            <person name="Brambilla E."/>
            <person name="Klenk H.-P."/>
            <person name="Eisen J.A."/>
        </authorList>
    </citation>
    <scope>NUCLEOTIDE SEQUENCE [LARGE SCALE GENOMIC DNA]</scope>
    <source>
        <strain evidence="3">ATCC 49424 / DSM 5305 / JCM 21570 / NBRC 103401 / IFAM 1448</strain>
    </source>
</reference>
<organism evidence="2 3">
    <name type="scientific">Rubinisphaera brasiliensis (strain ATCC 49424 / DSM 5305 / JCM 21570 / IAM 15109 / NBRC 103401 / IFAM 1448)</name>
    <name type="common">Planctomyces brasiliensis</name>
    <dbReference type="NCBI Taxonomy" id="756272"/>
    <lineage>
        <taxon>Bacteria</taxon>
        <taxon>Pseudomonadati</taxon>
        <taxon>Planctomycetota</taxon>
        <taxon>Planctomycetia</taxon>
        <taxon>Planctomycetales</taxon>
        <taxon>Planctomycetaceae</taxon>
        <taxon>Rubinisphaera</taxon>
    </lineage>
</organism>
<evidence type="ECO:0000313" key="2">
    <source>
        <dbReference type="EMBL" id="ADY58690.1"/>
    </source>
</evidence>
<feature type="compositionally biased region" description="Basic and acidic residues" evidence="1">
    <location>
        <begin position="111"/>
        <end position="120"/>
    </location>
</feature>
<sequence length="195" mass="20364">MNTPTPSSAVKKTIDRGKVRGQGPVASEHASHRVGGGRAQRAPRCVPAPSHPWKQGRTSSAAITLAPLDKPAVAPDCSFAERGWPGLLSPGDAVARGLSCAVSNGLASTAEGDRHTEVKNTWKPQGKPPMAAPSAHECTDHPVSSCVGWHCLACPAVEPNLKSHCWASQPWHASDRRFETAGQAVPPTNSVAPAL</sequence>
<evidence type="ECO:0000256" key="1">
    <source>
        <dbReference type="SAM" id="MobiDB-lite"/>
    </source>
</evidence>
<gene>
    <name evidence="2" type="ordered locus">Plabr_1072</name>
</gene>